<proteinExistence type="predicted"/>
<dbReference type="GO" id="GO:0031410">
    <property type="term" value="C:cytoplasmic vesicle"/>
    <property type="evidence" value="ECO:0007669"/>
    <property type="project" value="TreeGrafter"/>
</dbReference>
<dbReference type="Proteomes" id="UP000663836">
    <property type="component" value="Unassembled WGS sequence"/>
</dbReference>
<dbReference type="Pfam" id="PF22352">
    <property type="entry name" value="K319L-like_PKD"/>
    <property type="match status" value="2"/>
</dbReference>
<protein>
    <recommendedName>
        <fullName evidence="7">MANSC domain-containing protein</fullName>
    </recommendedName>
</protein>
<accession>A0A818MQ28</accession>
<feature type="transmembrane region" description="Helical" evidence="6">
    <location>
        <begin position="928"/>
        <end position="957"/>
    </location>
</feature>
<evidence type="ECO:0000256" key="3">
    <source>
        <dbReference type="ARBA" id="ARBA00023136"/>
    </source>
</evidence>
<dbReference type="AlphaFoldDB" id="A0A818MQ28"/>
<feature type="region of interest" description="Disordered" evidence="5">
    <location>
        <begin position="978"/>
        <end position="999"/>
    </location>
</feature>
<dbReference type="SUPFAM" id="SSF49299">
    <property type="entry name" value="PKD domain"/>
    <property type="match status" value="1"/>
</dbReference>
<keyword evidence="2 6" id="KW-1133">Transmembrane helix</keyword>
<evidence type="ECO:0000313" key="8">
    <source>
        <dbReference type="EMBL" id="CAF3592988.1"/>
    </source>
</evidence>
<gene>
    <name evidence="8" type="ORF">JBS370_LOCUS3394</name>
</gene>
<dbReference type="Gene3D" id="2.60.40.10">
    <property type="entry name" value="Immunoglobulins"/>
    <property type="match status" value="4"/>
</dbReference>
<organism evidence="8 9">
    <name type="scientific">Rotaria sordida</name>
    <dbReference type="NCBI Taxonomy" id="392033"/>
    <lineage>
        <taxon>Eukaryota</taxon>
        <taxon>Metazoa</taxon>
        <taxon>Spiralia</taxon>
        <taxon>Gnathifera</taxon>
        <taxon>Rotifera</taxon>
        <taxon>Eurotatoria</taxon>
        <taxon>Bdelloidea</taxon>
        <taxon>Philodinida</taxon>
        <taxon>Philodinidae</taxon>
        <taxon>Rotaria</taxon>
    </lineage>
</organism>
<evidence type="ECO:0000256" key="2">
    <source>
        <dbReference type="ARBA" id="ARBA00022989"/>
    </source>
</evidence>
<dbReference type="CDD" id="cd00146">
    <property type="entry name" value="PKD"/>
    <property type="match status" value="1"/>
</dbReference>
<reference evidence="8" key="1">
    <citation type="submission" date="2021-02" db="EMBL/GenBank/DDBJ databases">
        <authorList>
            <person name="Nowell W R."/>
        </authorList>
    </citation>
    <scope>NUCLEOTIDE SEQUENCE</scope>
</reference>
<comment type="caution">
    <text evidence="8">The sequence shown here is derived from an EMBL/GenBank/DDBJ whole genome shotgun (WGS) entry which is preliminary data.</text>
</comment>
<feature type="transmembrane region" description="Helical" evidence="6">
    <location>
        <begin position="15"/>
        <end position="37"/>
    </location>
</feature>
<sequence length="1077" mass="123370">MHIVFNRNIYTEKPYLIILIHFLIYILPALNLIVQFLTDWSRIQRGVDESCDIIYLSLPVQIFNLFFIYIIPLVINIIILGLGIRHVSSIQGVISGQIILHRRRRQRILLLKAIAFYSIWLILWSPDTLACQFVDVNSDPVDVCSIWSNDWKHSIELKELIYTSVKPLGGSNAGKYSKIKVNSWSECVAQCCKFNRCNVAYWISSTCLHIECSSDELCEPMNIDNGDNSDDTLYLRVRSVQSTAAAIDYEPGTDECNGTKSCPTNEKCEQVSVNAQLTRNICSCDRNNYFRRINGVCRQYLPRTKPCVLYETDYDNNNNNDNDDDDYDRGRCKKNEECLPPNDRAKHGYCQCKLGFIRKDINEKCVIENQEYSSTISLISSTKSTSISSLYDFIVQAGDDQIITLPKHEIDLYGHVLYKSNKSEIDMSILKNQNLNLFWSLKSSTNGAKIDIPNQEDLTSHILVKELREGIYEFELKLNDKHGTILASDTVKIEVLSAKTTPSPLVVKVSSPVTVHLPQQVIKLEAYVEPSNRQVTYQWTYKNDGPVTPTLENIHRSDLLISNLRSGNYSFQLNVIDSIGNQQTKTIRLIAIGEPIEARVVNHRELVFWPSNDVILDGTPSIIEPQTYIYWTLISNDNKQDTDKIDIISPHSLKTQITNLRIGQYKFLLTLVTNDKKYISKIEVLVIVYSQNGQPPRISIHLETNYVNILNNLIILNATSTTADYGIAKWQWIKNPLNPAMSYFINNSNLSPIAYITNLIEGQYIFILQVYDDRQQMSEMNITVNVNGIPDEENLIEIIFLSKPYLYQQTLDNLLAQIRVFLIDLLPNIEIIMVGMLKENILLIKGKDPKNNLIISPTIIVNHLQNKIKSLRSASNMNILSIDTYLCLSNCSNRGKCDKKTKRCICNKYYMANWFKSIIYREPNCDFIIYYFVIITSVSSISTIVFCWLCLCCCLRWRRRRNLLERRKRIRYQLLDENGDDDESPSSSKEISKNKFHSSKKNRTKISNLIVSESDDNQSDENGEQTLYDKPLLTATSKMNVTKIKSRGLKVAVQDSNVSPVLGNNRQSSITSEHHIA</sequence>
<dbReference type="InterPro" id="IPR035986">
    <property type="entry name" value="PKD_dom_sf"/>
</dbReference>
<evidence type="ECO:0000256" key="6">
    <source>
        <dbReference type="SAM" id="Phobius"/>
    </source>
</evidence>
<keyword evidence="4" id="KW-0325">Glycoprotein</keyword>
<dbReference type="EMBL" id="CAJOBD010000144">
    <property type="protein sequence ID" value="CAF3592988.1"/>
    <property type="molecule type" value="Genomic_DNA"/>
</dbReference>
<dbReference type="PANTHER" id="PTHR46182:SF2">
    <property type="entry name" value="FI19480P1"/>
    <property type="match status" value="1"/>
</dbReference>
<keyword evidence="6" id="KW-0812">Transmembrane</keyword>
<dbReference type="GO" id="GO:0001764">
    <property type="term" value="P:neuron migration"/>
    <property type="evidence" value="ECO:0007669"/>
    <property type="project" value="TreeGrafter"/>
</dbReference>
<name>A0A818MQ28_9BILA</name>
<evidence type="ECO:0000313" key="9">
    <source>
        <dbReference type="Proteomes" id="UP000663836"/>
    </source>
</evidence>
<feature type="transmembrane region" description="Helical" evidence="6">
    <location>
        <begin position="108"/>
        <end position="125"/>
    </location>
</feature>
<evidence type="ECO:0000256" key="1">
    <source>
        <dbReference type="ARBA" id="ARBA00004370"/>
    </source>
</evidence>
<feature type="domain" description="MANSC" evidence="7">
    <location>
        <begin position="182"/>
        <end position="225"/>
    </location>
</feature>
<evidence type="ECO:0000259" key="7">
    <source>
        <dbReference type="Pfam" id="PF23597"/>
    </source>
</evidence>
<evidence type="ECO:0000256" key="5">
    <source>
        <dbReference type="SAM" id="MobiDB-lite"/>
    </source>
</evidence>
<comment type="subcellular location">
    <subcellularLocation>
        <location evidence="1">Membrane</location>
    </subcellularLocation>
</comment>
<dbReference type="InterPro" id="IPR029865">
    <property type="entry name" value="KIAA0319-like"/>
</dbReference>
<dbReference type="InterPro" id="IPR013980">
    <property type="entry name" value="MANSC_dom"/>
</dbReference>
<evidence type="ECO:0000256" key="4">
    <source>
        <dbReference type="ARBA" id="ARBA00023180"/>
    </source>
</evidence>
<dbReference type="GO" id="GO:0016020">
    <property type="term" value="C:membrane"/>
    <property type="evidence" value="ECO:0007669"/>
    <property type="project" value="UniProtKB-SubCell"/>
</dbReference>
<keyword evidence="3 6" id="KW-0472">Membrane</keyword>
<dbReference type="InterPro" id="IPR013783">
    <property type="entry name" value="Ig-like_fold"/>
</dbReference>
<dbReference type="Pfam" id="PF23597">
    <property type="entry name" value="KIAA0319_N"/>
    <property type="match status" value="1"/>
</dbReference>
<feature type="transmembrane region" description="Helical" evidence="6">
    <location>
        <begin position="66"/>
        <end position="87"/>
    </location>
</feature>
<dbReference type="PANTHER" id="PTHR46182">
    <property type="entry name" value="FI19480P1"/>
    <property type="match status" value="1"/>
</dbReference>